<organism evidence="1 2">
    <name type="scientific">Synoicihabitans lomoniglobus</name>
    <dbReference type="NCBI Taxonomy" id="2909285"/>
    <lineage>
        <taxon>Bacteria</taxon>
        <taxon>Pseudomonadati</taxon>
        <taxon>Verrucomicrobiota</taxon>
        <taxon>Opitutia</taxon>
        <taxon>Opitutales</taxon>
        <taxon>Opitutaceae</taxon>
        <taxon>Synoicihabitans</taxon>
    </lineage>
</organism>
<dbReference type="Proteomes" id="UP001218638">
    <property type="component" value="Chromosome"/>
</dbReference>
<accession>A0AAF0CP26</accession>
<dbReference type="RefSeq" id="WP_330929247.1">
    <property type="nucleotide sequence ID" value="NZ_CP119075.1"/>
</dbReference>
<gene>
    <name evidence="1" type="ORF">PXH66_00370</name>
</gene>
<proteinExistence type="predicted"/>
<protein>
    <recommendedName>
        <fullName evidence="3">Antitoxin</fullName>
    </recommendedName>
</protein>
<keyword evidence="2" id="KW-1185">Reference proteome</keyword>
<name>A0AAF0CP26_9BACT</name>
<evidence type="ECO:0000313" key="2">
    <source>
        <dbReference type="Proteomes" id="UP001218638"/>
    </source>
</evidence>
<reference evidence="1" key="1">
    <citation type="submission" date="2023-03" db="EMBL/GenBank/DDBJ databases">
        <title>Lomoglobus Profundus gen. nov., sp. nov., a novel member of the phylum Verrucomicrobia, isolated from deep-marine sediment of South China Sea.</title>
        <authorList>
            <person name="Ahmad T."/>
            <person name="Ishaq S.E."/>
            <person name="Wang F."/>
        </authorList>
    </citation>
    <scope>NUCLEOTIDE SEQUENCE</scope>
    <source>
        <strain evidence="1">LMO-M01</strain>
    </source>
</reference>
<dbReference type="AlphaFoldDB" id="A0AAF0CP26"/>
<evidence type="ECO:0000313" key="1">
    <source>
        <dbReference type="EMBL" id="WED65300.1"/>
    </source>
</evidence>
<sequence length="107" mass="12095">MAHITILLANMKTTLDLPDDLLIEAKTTAIRRRTTLKAIVVNALRRELRPVADAENPNPDRFEVNELGFLIIKKRPGNPPMTSDAIRTIQEEIDEEDARRALGPRMP</sequence>
<dbReference type="KEGG" id="slom:PXH66_00370"/>
<dbReference type="EMBL" id="CP119075">
    <property type="protein sequence ID" value="WED65300.1"/>
    <property type="molecule type" value="Genomic_DNA"/>
</dbReference>
<evidence type="ECO:0008006" key="3">
    <source>
        <dbReference type="Google" id="ProtNLM"/>
    </source>
</evidence>